<dbReference type="CDD" id="cd03255">
    <property type="entry name" value="ABC_MJ0796_LolCDE_FtsE"/>
    <property type="match status" value="1"/>
</dbReference>
<dbReference type="FunFam" id="3.40.50.300:FF:000032">
    <property type="entry name" value="Export ABC transporter ATP-binding protein"/>
    <property type="match status" value="1"/>
</dbReference>
<reference evidence="5 6" key="1">
    <citation type="journal article" date="2015" name="Nature">
        <title>rRNA introns, odd ribosomes, and small enigmatic genomes across a large radiation of phyla.</title>
        <authorList>
            <person name="Brown C.T."/>
            <person name="Hug L.A."/>
            <person name="Thomas B.C."/>
            <person name="Sharon I."/>
            <person name="Castelle C.J."/>
            <person name="Singh A."/>
            <person name="Wilkins M.J."/>
            <person name="Williams K.H."/>
            <person name="Banfield J.F."/>
        </authorList>
    </citation>
    <scope>NUCLEOTIDE SEQUENCE [LARGE SCALE GENOMIC DNA]</scope>
</reference>
<organism evidence="5 6">
    <name type="scientific">Candidatus Falkowbacteria bacterium GW2011_GWE1_38_31</name>
    <dbReference type="NCBI Taxonomy" id="1618638"/>
    <lineage>
        <taxon>Bacteria</taxon>
        <taxon>Candidatus Falkowiibacteriota</taxon>
    </lineage>
</organism>
<sequence length="229" mass="25615">MIKVNKVKKTYEGKVPTYALKEVSFEIAEGKFVALMGRSGSGKSTLLHQLGLIDTPTSGKIYINNTEVTALSDIKKTFFRLKHLGYVFQEYALIAEFTALENVHLPARAIGNKINEGRAKELLELVGLGNRLSHYPSEMSGGEQQRVAIARSLINSPKVLFADEPTANLDTVSSETVLKLFQKLNRELKQTIIMVTHEPDDVKYVDQIIWLKDGGLEKIENNNKVELLK</sequence>
<feature type="domain" description="ABC transporter" evidence="4">
    <location>
        <begin position="2"/>
        <end position="227"/>
    </location>
</feature>
<dbReference type="Gene3D" id="3.40.50.300">
    <property type="entry name" value="P-loop containing nucleotide triphosphate hydrolases"/>
    <property type="match status" value="1"/>
</dbReference>
<evidence type="ECO:0000313" key="5">
    <source>
        <dbReference type="EMBL" id="KKQ70552.1"/>
    </source>
</evidence>
<dbReference type="SMART" id="SM00382">
    <property type="entry name" value="AAA"/>
    <property type="match status" value="1"/>
</dbReference>
<evidence type="ECO:0000256" key="1">
    <source>
        <dbReference type="ARBA" id="ARBA00022448"/>
    </source>
</evidence>
<keyword evidence="2" id="KW-0547">Nucleotide-binding</keyword>
<evidence type="ECO:0000259" key="4">
    <source>
        <dbReference type="PROSITE" id="PS50893"/>
    </source>
</evidence>
<evidence type="ECO:0000256" key="2">
    <source>
        <dbReference type="ARBA" id="ARBA00022741"/>
    </source>
</evidence>
<dbReference type="GO" id="GO:0022857">
    <property type="term" value="F:transmembrane transporter activity"/>
    <property type="evidence" value="ECO:0007669"/>
    <property type="project" value="TreeGrafter"/>
</dbReference>
<dbReference type="InterPro" id="IPR017911">
    <property type="entry name" value="MacB-like_ATP-bd"/>
</dbReference>
<dbReference type="PANTHER" id="PTHR24220">
    <property type="entry name" value="IMPORT ATP-BINDING PROTEIN"/>
    <property type="match status" value="1"/>
</dbReference>
<evidence type="ECO:0000313" key="6">
    <source>
        <dbReference type="Proteomes" id="UP000034022"/>
    </source>
</evidence>
<dbReference type="PROSITE" id="PS00211">
    <property type="entry name" value="ABC_TRANSPORTER_1"/>
    <property type="match status" value="1"/>
</dbReference>
<dbReference type="GO" id="GO:0005886">
    <property type="term" value="C:plasma membrane"/>
    <property type="evidence" value="ECO:0007669"/>
    <property type="project" value="TreeGrafter"/>
</dbReference>
<dbReference type="AlphaFoldDB" id="A0A0G0JVA6"/>
<accession>A0A0G0JVA6</accession>
<dbReference type="EMBL" id="LBUU01000004">
    <property type="protein sequence ID" value="KKQ70552.1"/>
    <property type="molecule type" value="Genomic_DNA"/>
</dbReference>
<keyword evidence="1" id="KW-0813">Transport</keyword>
<dbReference type="GO" id="GO:0005524">
    <property type="term" value="F:ATP binding"/>
    <property type="evidence" value="ECO:0007669"/>
    <property type="project" value="UniProtKB-KW"/>
</dbReference>
<dbReference type="InterPro" id="IPR027417">
    <property type="entry name" value="P-loop_NTPase"/>
</dbReference>
<dbReference type="Proteomes" id="UP000034022">
    <property type="component" value="Unassembled WGS sequence"/>
</dbReference>
<gene>
    <name evidence="5" type="ORF">US91_C0004G0037</name>
</gene>
<dbReference type="InterPro" id="IPR015854">
    <property type="entry name" value="ABC_transpr_LolD-like"/>
</dbReference>
<comment type="caution">
    <text evidence="5">The sequence shown here is derived from an EMBL/GenBank/DDBJ whole genome shotgun (WGS) entry which is preliminary data.</text>
</comment>
<name>A0A0G0JVA6_9BACT</name>
<dbReference type="PROSITE" id="PS50893">
    <property type="entry name" value="ABC_TRANSPORTER_2"/>
    <property type="match status" value="1"/>
</dbReference>
<dbReference type="InterPro" id="IPR003439">
    <property type="entry name" value="ABC_transporter-like_ATP-bd"/>
</dbReference>
<dbReference type="GO" id="GO:0098796">
    <property type="term" value="C:membrane protein complex"/>
    <property type="evidence" value="ECO:0007669"/>
    <property type="project" value="UniProtKB-ARBA"/>
</dbReference>
<dbReference type="Pfam" id="PF00005">
    <property type="entry name" value="ABC_tran"/>
    <property type="match status" value="1"/>
</dbReference>
<dbReference type="InterPro" id="IPR003593">
    <property type="entry name" value="AAA+_ATPase"/>
</dbReference>
<protein>
    <submittedName>
        <fullName evidence="5">ABC transporter, ATPase subunit</fullName>
    </submittedName>
</protein>
<proteinExistence type="predicted"/>
<dbReference type="GO" id="GO:0016887">
    <property type="term" value="F:ATP hydrolysis activity"/>
    <property type="evidence" value="ECO:0007669"/>
    <property type="project" value="InterPro"/>
</dbReference>
<dbReference type="PANTHER" id="PTHR24220:SF86">
    <property type="entry name" value="ABC TRANSPORTER ABCH.1"/>
    <property type="match status" value="1"/>
</dbReference>
<dbReference type="InterPro" id="IPR017871">
    <property type="entry name" value="ABC_transporter-like_CS"/>
</dbReference>
<evidence type="ECO:0000256" key="3">
    <source>
        <dbReference type="ARBA" id="ARBA00022840"/>
    </source>
</evidence>
<dbReference type="SUPFAM" id="SSF52540">
    <property type="entry name" value="P-loop containing nucleoside triphosphate hydrolases"/>
    <property type="match status" value="1"/>
</dbReference>
<keyword evidence="3" id="KW-0067">ATP-binding</keyword>